<dbReference type="InterPro" id="IPR032781">
    <property type="entry name" value="ABC_tran_Xtn"/>
</dbReference>
<dbReference type="GO" id="GO:0016887">
    <property type="term" value="F:ATP hydrolysis activity"/>
    <property type="evidence" value="ECO:0007669"/>
    <property type="project" value="InterPro"/>
</dbReference>
<dbReference type="SUPFAM" id="SSF52540">
    <property type="entry name" value="P-loop containing nucleoside triphosphate hydrolases"/>
    <property type="match status" value="2"/>
</dbReference>
<dbReference type="FunFam" id="3.40.50.300:FF:000011">
    <property type="entry name" value="Putative ABC transporter ATP-binding component"/>
    <property type="match status" value="1"/>
</dbReference>
<dbReference type="InterPro" id="IPR051309">
    <property type="entry name" value="ABCF_ATPase"/>
</dbReference>
<evidence type="ECO:0000313" key="6">
    <source>
        <dbReference type="EMBL" id="MYD89905.1"/>
    </source>
</evidence>
<dbReference type="Gene3D" id="3.40.50.300">
    <property type="entry name" value="P-loop containing nucleotide triphosphate hydrolases"/>
    <property type="match status" value="2"/>
</dbReference>
<dbReference type="Pfam" id="PF00005">
    <property type="entry name" value="ABC_tran"/>
    <property type="match status" value="2"/>
</dbReference>
<dbReference type="InterPro" id="IPR003439">
    <property type="entry name" value="ABC_transporter-like_ATP-bd"/>
</dbReference>
<evidence type="ECO:0000256" key="3">
    <source>
        <dbReference type="SAM" id="Coils"/>
    </source>
</evidence>
<name>A0A6B1DSW8_9CHLR</name>
<keyword evidence="2 6" id="KW-0067">ATP-binding</keyword>
<organism evidence="6">
    <name type="scientific">Caldilineaceae bacterium SB0662_bin_9</name>
    <dbReference type="NCBI Taxonomy" id="2605258"/>
    <lineage>
        <taxon>Bacteria</taxon>
        <taxon>Bacillati</taxon>
        <taxon>Chloroflexota</taxon>
        <taxon>Caldilineae</taxon>
        <taxon>Caldilineales</taxon>
        <taxon>Caldilineaceae</taxon>
    </lineage>
</organism>
<evidence type="ECO:0000256" key="2">
    <source>
        <dbReference type="ARBA" id="ARBA00022840"/>
    </source>
</evidence>
<proteinExistence type="predicted"/>
<feature type="region of interest" description="Disordered" evidence="4">
    <location>
        <begin position="545"/>
        <end position="580"/>
    </location>
</feature>
<protein>
    <submittedName>
        <fullName evidence="6">ABC-F family ATP-binding cassette domain-containing protein</fullName>
    </submittedName>
</protein>
<dbReference type="EMBL" id="VXPY01000037">
    <property type="protein sequence ID" value="MYD89905.1"/>
    <property type="molecule type" value="Genomic_DNA"/>
</dbReference>
<feature type="coiled-coil region" evidence="3">
    <location>
        <begin position="580"/>
        <end position="607"/>
    </location>
</feature>
<evidence type="ECO:0000256" key="1">
    <source>
        <dbReference type="ARBA" id="ARBA00022741"/>
    </source>
</evidence>
<dbReference type="PROSITE" id="PS50893">
    <property type="entry name" value="ABC_TRANSPORTER_2"/>
    <property type="match status" value="2"/>
</dbReference>
<evidence type="ECO:0000259" key="5">
    <source>
        <dbReference type="PROSITE" id="PS50893"/>
    </source>
</evidence>
<keyword evidence="1" id="KW-0547">Nucleotide-binding</keyword>
<dbReference type="InterPro" id="IPR003593">
    <property type="entry name" value="AAA+_ATPase"/>
</dbReference>
<dbReference type="GO" id="GO:0005524">
    <property type="term" value="F:ATP binding"/>
    <property type="evidence" value="ECO:0007669"/>
    <property type="project" value="UniProtKB-KW"/>
</dbReference>
<evidence type="ECO:0000256" key="4">
    <source>
        <dbReference type="SAM" id="MobiDB-lite"/>
    </source>
</evidence>
<dbReference type="InterPro" id="IPR027417">
    <property type="entry name" value="P-loop_NTPase"/>
</dbReference>
<comment type="caution">
    <text evidence="6">The sequence shown here is derived from an EMBL/GenBank/DDBJ whole genome shotgun (WGS) entry which is preliminary data.</text>
</comment>
<gene>
    <name evidence="6" type="ORF">F4Y08_06135</name>
</gene>
<dbReference type="SMART" id="SM00382">
    <property type="entry name" value="AAA"/>
    <property type="match status" value="2"/>
</dbReference>
<feature type="domain" description="ABC transporter" evidence="5">
    <location>
        <begin position="4"/>
        <end position="260"/>
    </location>
</feature>
<keyword evidence="3" id="KW-0175">Coiled coil</keyword>
<accession>A0A6B1DSW8</accession>
<dbReference type="PANTHER" id="PTHR42855">
    <property type="entry name" value="ABC TRANSPORTER ATP-BINDING SUBUNIT"/>
    <property type="match status" value="1"/>
</dbReference>
<sequence length="640" mass="71704">MSVVVGRSLEKRYGDDLVFTGLDFAIGQGDRIGLVGPNGSGKSSLMRAIGGLDDYFDGQLTYSRGLTIGYLAQEPPGTIRLPVLDFLRSAFRELDELGRQLENLTTELGTGVEGSRHEELLERYARVQAAFETRGGYTMDSRLEETLANLRIPESSWQSPVSDLSGGQRTRLHLGHVLLEQPRLLLLDEPTNYLDETSLPWLIRTLKNWSGSVVVVSHSYAFLEQVPTRIWELDRHGLTQYKGNHAAYRQQRAARRERQAREYAAQQAFVAKTEEFIRRNKAGVLARQARGRETRLARHLERHGVERVHADPALRFSFPSRVRSGDIVLRTYGLVVGYGFGKPILRVPDLELRRQARVAVVGPNGAGKSTLLRTLVGHLESVEGEFEMGASIRPGYFAQHHVRDDFSVLDPAQAPFDLIKDQMRLKDQDVRDHLGAFQLSGEDVFRPLGTLSGGQKSRLMFAHLALQDTNLLVLDEPLSHFDSHDALLTSLQGYGGTILVVSHDQRLVSNLATQVWHITPGQKGQLSTLEVFHGSWSAWRNKRANGRRRALPDTTPVSRVQDRDTTAPNQSARQQRVETERSLERDIDLLDQKLEAVLERLNAASAAGDGEAIRKLQKAHRFLQDESDGKWAALAELYEA</sequence>
<feature type="domain" description="ABC transporter" evidence="5">
    <location>
        <begin position="322"/>
        <end position="545"/>
    </location>
</feature>
<reference evidence="6" key="1">
    <citation type="submission" date="2019-09" db="EMBL/GenBank/DDBJ databases">
        <title>Characterisation of the sponge microbiome using genome-centric metagenomics.</title>
        <authorList>
            <person name="Engelberts J.P."/>
            <person name="Robbins S.J."/>
            <person name="De Goeij J.M."/>
            <person name="Aranda M."/>
            <person name="Bell S.C."/>
            <person name="Webster N.S."/>
        </authorList>
    </citation>
    <scope>NUCLEOTIDE SEQUENCE</scope>
    <source>
        <strain evidence="6">SB0662_bin_9</strain>
    </source>
</reference>
<dbReference type="Pfam" id="PF12848">
    <property type="entry name" value="ABC_tran_Xtn"/>
    <property type="match status" value="1"/>
</dbReference>
<dbReference type="CDD" id="cd03221">
    <property type="entry name" value="ABCF_EF-3"/>
    <property type="match status" value="1"/>
</dbReference>
<dbReference type="AlphaFoldDB" id="A0A6B1DSW8"/>
<dbReference type="PANTHER" id="PTHR42855:SF2">
    <property type="entry name" value="DRUG RESISTANCE ABC TRANSPORTER,ATP-BINDING PROTEIN"/>
    <property type="match status" value="1"/>
</dbReference>